<name>A0ABU0HK60_9HYPH</name>
<organism evidence="2 3">
    <name type="scientific">Methylobacterium persicinum</name>
    <dbReference type="NCBI Taxonomy" id="374426"/>
    <lineage>
        <taxon>Bacteria</taxon>
        <taxon>Pseudomonadati</taxon>
        <taxon>Pseudomonadota</taxon>
        <taxon>Alphaproteobacteria</taxon>
        <taxon>Hyphomicrobiales</taxon>
        <taxon>Methylobacteriaceae</taxon>
        <taxon>Methylobacterium</taxon>
    </lineage>
</organism>
<keyword evidence="1" id="KW-1133">Transmembrane helix</keyword>
<dbReference type="RefSeq" id="WP_238249784.1">
    <property type="nucleotide sequence ID" value="NZ_BPQX01000033.1"/>
</dbReference>
<evidence type="ECO:0000256" key="1">
    <source>
        <dbReference type="SAM" id="Phobius"/>
    </source>
</evidence>
<keyword evidence="1" id="KW-0812">Transmembrane</keyword>
<evidence type="ECO:0000313" key="3">
    <source>
        <dbReference type="Proteomes" id="UP001236369"/>
    </source>
</evidence>
<feature type="transmembrane region" description="Helical" evidence="1">
    <location>
        <begin position="6"/>
        <end position="24"/>
    </location>
</feature>
<reference evidence="2 3" key="1">
    <citation type="submission" date="2023-07" db="EMBL/GenBank/DDBJ databases">
        <title>Genomic Encyclopedia of Type Strains, Phase IV (KMG-IV): sequencing the most valuable type-strain genomes for metagenomic binning, comparative biology and taxonomic classification.</title>
        <authorList>
            <person name="Goeker M."/>
        </authorList>
    </citation>
    <scope>NUCLEOTIDE SEQUENCE [LARGE SCALE GENOMIC DNA]</scope>
    <source>
        <strain evidence="2 3">DSM 19562</strain>
    </source>
</reference>
<comment type="caution">
    <text evidence="2">The sequence shown here is derived from an EMBL/GenBank/DDBJ whole genome shotgun (WGS) entry which is preliminary data.</text>
</comment>
<keyword evidence="1" id="KW-0472">Membrane</keyword>
<sequence>MPDLTLPLIVTFAVVGIGWLILHADREYTDAIRHTLSIFALTLSLLVTAGVTAKLRAMMEVGRMSHRVEARSQNERVAPAGIRKP</sequence>
<dbReference type="EMBL" id="JAUSVV010000002">
    <property type="protein sequence ID" value="MDQ0441926.1"/>
    <property type="molecule type" value="Genomic_DNA"/>
</dbReference>
<accession>A0ABU0HK60</accession>
<feature type="transmembrane region" description="Helical" evidence="1">
    <location>
        <begin position="36"/>
        <end position="55"/>
    </location>
</feature>
<protein>
    <recommendedName>
        <fullName evidence="4">Diguanylate cyclase</fullName>
    </recommendedName>
</protein>
<evidence type="ECO:0000313" key="2">
    <source>
        <dbReference type="EMBL" id="MDQ0441926.1"/>
    </source>
</evidence>
<keyword evidence="3" id="KW-1185">Reference proteome</keyword>
<evidence type="ECO:0008006" key="4">
    <source>
        <dbReference type="Google" id="ProtNLM"/>
    </source>
</evidence>
<gene>
    <name evidence="2" type="ORF">QO016_001409</name>
</gene>
<proteinExistence type="predicted"/>
<dbReference type="Proteomes" id="UP001236369">
    <property type="component" value="Unassembled WGS sequence"/>
</dbReference>